<organism evidence="2 3">
    <name type="scientific">[Candida] subhashii</name>
    <dbReference type="NCBI Taxonomy" id="561895"/>
    <lineage>
        <taxon>Eukaryota</taxon>
        <taxon>Fungi</taxon>
        <taxon>Dikarya</taxon>
        <taxon>Ascomycota</taxon>
        <taxon>Saccharomycotina</taxon>
        <taxon>Pichiomycetes</taxon>
        <taxon>Debaryomycetaceae</taxon>
        <taxon>Spathaspora</taxon>
    </lineage>
</organism>
<comment type="caution">
    <text evidence="2">The sequence shown here is derived from an EMBL/GenBank/DDBJ whole genome shotgun (WGS) entry which is preliminary data.</text>
</comment>
<name>A0A8J5QGE9_9ASCO</name>
<feature type="region of interest" description="Disordered" evidence="1">
    <location>
        <begin position="1"/>
        <end position="51"/>
    </location>
</feature>
<evidence type="ECO:0000256" key="1">
    <source>
        <dbReference type="SAM" id="MobiDB-lite"/>
    </source>
</evidence>
<reference evidence="2 3" key="1">
    <citation type="journal article" date="2021" name="DNA Res.">
        <title>Genome analysis of Candida subhashii reveals its hybrid nature and dual mitochondrial genome conformations.</title>
        <authorList>
            <person name="Mixao V."/>
            <person name="Hegedusova E."/>
            <person name="Saus E."/>
            <person name="Pryszcz L.P."/>
            <person name="Cillingova A."/>
            <person name="Nosek J."/>
            <person name="Gabaldon T."/>
        </authorList>
    </citation>
    <scope>NUCLEOTIDE SEQUENCE [LARGE SCALE GENOMIC DNA]</scope>
    <source>
        <strain evidence="2 3">CBS 10753</strain>
    </source>
</reference>
<protein>
    <submittedName>
        <fullName evidence="2">RGI1</fullName>
    </submittedName>
</protein>
<accession>A0A8J5QGE9</accession>
<keyword evidence="3" id="KW-1185">Reference proteome</keyword>
<evidence type="ECO:0000313" key="2">
    <source>
        <dbReference type="EMBL" id="KAG7665294.1"/>
    </source>
</evidence>
<dbReference type="InterPro" id="IPR022554">
    <property type="entry name" value="RGI1"/>
</dbReference>
<evidence type="ECO:0000313" key="3">
    <source>
        <dbReference type="Proteomes" id="UP000694255"/>
    </source>
</evidence>
<dbReference type="Proteomes" id="UP000694255">
    <property type="component" value="Unassembled WGS sequence"/>
</dbReference>
<proteinExistence type="predicted"/>
<sequence>MAGGKKKSKSQSLPLDLETIHPLEHLQEVPKSRASSITSIESADEPSGMKQVLAPPPVREFDELEQFEAFVRDETWDNDFDYFHGRLNYYPPFVMKECSNNLEKIKPTTNKNSKKFRRHLQQHIEKHLFKDLEKCCGYELNFAKADIVETPDKLTWKFRDESDHGFSKEEEDKFHRHWKLEMSVTCSNESALVEIDYQAIPIL</sequence>
<dbReference type="GeneID" id="73468151"/>
<dbReference type="RefSeq" id="XP_049265526.1">
    <property type="nucleotide sequence ID" value="XM_049404995.1"/>
</dbReference>
<feature type="compositionally biased region" description="Basic and acidic residues" evidence="1">
    <location>
        <begin position="18"/>
        <end position="31"/>
    </location>
</feature>
<dbReference type="Pfam" id="PF10843">
    <property type="entry name" value="RGI1"/>
    <property type="match status" value="1"/>
</dbReference>
<dbReference type="GO" id="GO:0006112">
    <property type="term" value="P:energy reserve metabolic process"/>
    <property type="evidence" value="ECO:0007669"/>
    <property type="project" value="InterPro"/>
</dbReference>
<dbReference type="EMBL" id="JAGSYN010000051">
    <property type="protein sequence ID" value="KAG7665294.1"/>
    <property type="molecule type" value="Genomic_DNA"/>
</dbReference>
<dbReference type="OrthoDB" id="4082176at2759"/>
<gene>
    <name evidence="2" type="ORF">J8A68_001350</name>
</gene>
<dbReference type="AlphaFoldDB" id="A0A8J5QGE9"/>